<name>A0A6G0XJF4_9STRA</name>
<sequence>MDSILKLSLQAMAFLTQRRSVIARCVVALLSLVAFIRSTRMTGFVGGDFFFVSSFFIVGYSTLQAYSKSYHKILLLPKTAEIVVDVLAALSLLICTVAFTVFVNWFGRVGLAIYATACIFQIFVVACHCASPAPTSNPDDQSRDFTIANSPTAIKDAFKAQQVKTVA</sequence>
<keyword evidence="3" id="KW-1185">Reference proteome</keyword>
<feature type="transmembrane region" description="Helical" evidence="1">
    <location>
        <begin position="44"/>
        <end position="63"/>
    </location>
</feature>
<protein>
    <submittedName>
        <fullName evidence="2">Uncharacterized protein</fullName>
    </submittedName>
</protein>
<gene>
    <name evidence="2" type="ORF">Ae201684_004093</name>
</gene>
<evidence type="ECO:0000256" key="1">
    <source>
        <dbReference type="SAM" id="Phobius"/>
    </source>
</evidence>
<proteinExistence type="predicted"/>
<dbReference type="Proteomes" id="UP000481153">
    <property type="component" value="Unassembled WGS sequence"/>
</dbReference>
<feature type="transmembrane region" description="Helical" evidence="1">
    <location>
        <begin position="83"/>
        <end position="106"/>
    </location>
</feature>
<accession>A0A6G0XJF4</accession>
<evidence type="ECO:0000313" key="2">
    <source>
        <dbReference type="EMBL" id="KAF0740354.1"/>
    </source>
</evidence>
<reference evidence="2 3" key="1">
    <citation type="submission" date="2019-07" db="EMBL/GenBank/DDBJ databases">
        <title>Genomics analysis of Aphanomyces spp. identifies a new class of oomycete effector associated with host adaptation.</title>
        <authorList>
            <person name="Gaulin E."/>
        </authorList>
    </citation>
    <scope>NUCLEOTIDE SEQUENCE [LARGE SCALE GENOMIC DNA]</scope>
    <source>
        <strain evidence="2 3">ATCC 201684</strain>
    </source>
</reference>
<keyword evidence="1" id="KW-0472">Membrane</keyword>
<organism evidence="2 3">
    <name type="scientific">Aphanomyces euteiches</name>
    <dbReference type="NCBI Taxonomy" id="100861"/>
    <lineage>
        <taxon>Eukaryota</taxon>
        <taxon>Sar</taxon>
        <taxon>Stramenopiles</taxon>
        <taxon>Oomycota</taxon>
        <taxon>Saprolegniomycetes</taxon>
        <taxon>Saprolegniales</taxon>
        <taxon>Verrucalvaceae</taxon>
        <taxon>Aphanomyces</taxon>
    </lineage>
</organism>
<feature type="transmembrane region" description="Helical" evidence="1">
    <location>
        <begin position="112"/>
        <end position="133"/>
    </location>
</feature>
<evidence type="ECO:0000313" key="3">
    <source>
        <dbReference type="Proteomes" id="UP000481153"/>
    </source>
</evidence>
<keyword evidence="1" id="KW-1133">Transmembrane helix</keyword>
<dbReference type="AlphaFoldDB" id="A0A6G0XJF4"/>
<keyword evidence="1" id="KW-0812">Transmembrane</keyword>
<dbReference type="VEuPathDB" id="FungiDB:AeMF1_012268"/>
<feature type="transmembrane region" description="Helical" evidence="1">
    <location>
        <begin position="21"/>
        <end position="38"/>
    </location>
</feature>
<dbReference type="EMBL" id="VJMJ01000052">
    <property type="protein sequence ID" value="KAF0740354.1"/>
    <property type="molecule type" value="Genomic_DNA"/>
</dbReference>
<comment type="caution">
    <text evidence="2">The sequence shown here is derived from an EMBL/GenBank/DDBJ whole genome shotgun (WGS) entry which is preliminary data.</text>
</comment>